<keyword evidence="1" id="KW-0802">TPR repeat</keyword>
<dbReference type="Pfam" id="PF13176">
    <property type="entry name" value="TPR_7"/>
    <property type="match status" value="1"/>
</dbReference>
<dbReference type="Gene3D" id="1.25.40.10">
    <property type="entry name" value="Tetratricopeptide repeat domain"/>
    <property type="match status" value="1"/>
</dbReference>
<dbReference type="AlphaFoldDB" id="A0A4Y7SFN6"/>
<organism evidence="3 4">
    <name type="scientific">Coprinellus micaceus</name>
    <name type="common">Glistening ink-cap mushroom</name>
    <name type="synonym">Coprinus micaceus</name>
    <dbReference type="NCBI Taxonomy" id="71717"/>
    <lineage>
        <taxon>Eukaryota</taxon>
        <taxon>Fungi</taxon>
        <taxon>Dikarya</taxon>
        <taxon>Basidiomycota</taxon>
        <taxon>Agaricomycotina</taxon>
        <taxon>Agaricomycetes</taxon>
        <taxon>Agaricomycetidae</taxon>
        <taxon>Agaricales</taxon>
        <taxon>Agaricineae</taxon>
        <taxon>Psathyrellaceae</taxon>
        <taxon>Coprinellus</taxon>
    </lineage>
</organism>
<reference evidence="3 4" key="1">
    <citation type="journal article" date="2019" name="Nat. Ecol. Evol.">
        <title>Megaphylogeny resolves global patterns of mushroom evolution.</title>
        <authorList>
            <person name="Varga T."/>
            <person name="Krizsan K."/>
            <person name="Foldi C."/>
            <person name="Dima B."/>
            <person name="Sanchez-Garcia M."/>
            <person name="Sanchez-Ramirez S."/>
            <person name="Szollosi G.J."/>
            <person name="Szarkandi J.G."/>
            <person name="Papp V."/>
            <person name="Albert L."/>
            <person name="Andreopoulos W."/>
            <person name="Angelini C."/>
            <person name="Antonin V."/>
            <person name="Barry K.W."/>
            <person name="Bougher N.L."/>
            <person name="Buchanan P."/>
            <person name="Buyck B."/>
            <person name="Bense V."/>
            <person name="Catcheside P."/>
            <person name="Chovatia M."/>
            <person name="Cooper J."/>
            <person name="Damon W."/>
            <person name="Desjardin D."/>
            <person name="Finy P."/>
            <person name="Geml J."/>
            <person name="Haridas S."/>
            <person name="Hughes K."/>
            <person name="Justo A."/>
            <person name="Karasinski D."/>
            <person name="Kautmanova I."/>
            <person name="Kiss B."/>
            <person name="Kocsube S."/>
            <person name="Kotiranta H."/>
            <person name="LaButti K.M."/>
            <person name="Lechner B.E."/>
            <person name="Liimatainen K."/>
            <person name="Lipzen A."/>
            <person name="Lukacs Z."/>
            <person name="Mihaltcheva S."/>
            <person name="Morgado L.N."/>
            <person name="Niskanen T."/>
            <person name="Noordeloos M.E."/>
            <person name="Ohm R.A."/>
            <person name="Ortiz-Santana B."/>
            <person name="Ovrebo C."/>
            <person name="Racz N."/>
            <person name="Riley R."/>
            <person name="Savchenko A."/>
            <person name="Shiryaev A."/>
            <person name="Soop K."/>
            <person name="Spirin V."/>
            <person name="Szebenyi C."/>
            <person name="Tomsovsky M."/>
            <person name="Tulloss R.E."/>
            <person name="Uehling J."/>
            <person name="Grigoriev I.V."/>
            <person name="Vagvolgyi C."/>
            <person name="Papp T."/>
            <person name="Martin F.M."/>
            <person name="Miettinen O."/>
            <person name="Hibbett D.S."/>
            <person name="Nagy L.G."/>
        </authorList>
    </citation>
    <scope>NUCLEOTIDE SEQUENCE [LARGE SCALE GENOMIC DNA]</scope>
    <source>
        <strain evidence="3 4">FP101781</strain>
    </source>
</reference>
<protein>
    <submittedName>
        <fullName evidence="3">Uncharacterized protein</fullName>
    </submittedName>
</protein>
<dbReference type="InterPro" id="IPR040201">
    <property type="entry name" value="Mrg3-like"/>
</dbReference>
<sequence>MLRQIQARTLQSLASNTYRSTTIGTLSKGVLHPLPQPTVTTLRSANARQFATETWEGQPPNIPGTGEPTSRLPGAGRSSAPGFGTGTTSSSSSPSAFGAGEPASQDYEELVVLEEAPTTSLFAPFWTLMLVTGMAGLAIGLGTLSPNVPVWPQEIRTDLSIAFRETMKGSRESSAYHLYRAWEKAKEMPLERFGSNPFLKLSGIGIALASTYDHTNKHLQAYEVYHETLSQFLDPSTPTAKLRQGLNTAERLRAVAIAYKLSEMAHEQHIDKGEEQWLKWSVKTLRNDVLGMGLEPGVSETEVNLGSVTKSKELREELKKGLSLANWMPPMWRLTANVARPFEALGKLYAREGKFDEAIPYYLQAIDILMPEGDSAAQIAPAQEQCRAAQLMGNISETLLRSRGNDRAALAEAEAWARKGLEISTRNHRGGGQRMGECEISYAFMLYNLAMVRELSGDQKGALGLFVESLGQSKAIGLREGIMNAEKAIQDIGRTTATVSSLLPDDIP</sequence>
<dbReference type="OrthoDB" id="10050400at2759"/>
<accession>A0A4Y7SFN6</accession>
<dbReference type="InterPro" id="IPR011990">
    <property type="entry name" value="TPR-like_helical_dom_sf"/>
</dbReference>
<proteinExistence type="predicted"/>
<dbReference type="PANTHER" id="PTHR28142:SF1">
    <property type="entry name" value="MITOCHONDRIAL INNER MEMBRANE I-AAA PROTEASE SUPERCOMPLEX SUBUNIT MGR3-RELATED"/>
    <property type="match status" value="1"/>
</dbReference>
<dbReference type="InterPro" id="IPR019734">
    <property type="entry name" value="TPR_rpt"/>
</dbReference>
<evidence type="ECO:0000313" key="3">
    <source>
        <dbReference type="EMBL" id="TEB20600.1"/>
    </source>
</evidence>
<evidence type="ECO:0000313" key="4">
    <source>
        <dbReference type="Proteomes" id="UP000298030"/>
    </source>
</evidence>
<gene>
    <name evidence="3" type="ORF">FA13DRAFT_1820025</name>
</gene>
<evidence type="ECO:0000256" key="1">
    <source>
        <dbReference type="PROSITE-ProRule" id="PRU00339"/>
    </source>
</evidence>
<feature type="repeat" description="TPR" evidence="1">
    <location>
        <begin position="339"/>
        <end position="372"/>
    </location>
</feature>
<feature type="region of interest" description="Disordered" evidence="2">
    <location>
        <begin position="52"/>
        <end position="101"/>
    </location>
</feature>
<comment type="caution">
    <text evidence="3">The sequence shown here is derived from an EMBL/GenBank/DDBJ whole genome shotgun (WGS) entry which is preliminary data.</text>
</comment>
<dbReference type="PANTHER" id="PTHR28142">
    <property type="entry name" value="MITOCHONDRIAL INNER MEMBRANE I-AAA PROTEASE SUPERCOMPLEX SUBUNIT MGR3-RELATED"/>
    <property type="match status" value="1"/>
</dbReference>
<name>A0A4Y7SFN6_COPMI</name>
<dbReference type="STRING" id="71717.A0A4Y7SFN6"/>
<evidence type="ECO:0000256" key="2">
    <source>
        <dbReference type="SAM" id="MobiDB-lite"/>
    </source>
</evidence>
<dbReference type="SUPFAM" id="SSF48452">
    <property type="entry name" value="TPR-like"/>
    <property type="match status" value="1"/>
</dbReference>
<dbReference type="Proteomes" id="UP000298030">
    <property type="component" value="Unassembled WGS sequence"/>
</dbReference>
<keyword evidence="4" id="KW-1185">Reference proteome</keyword>
<feature type="compositionally biased region" description="Low complexity" evidence="2">
    <location>
        <begin position="78"/>
        <end position="101"/>
    </location>
</feature>
<dbReference type="PROSITE" id="PS50005">
    <property type="entry name" value="TPR"/>
    <property type="match status" value="1"/>
</dbReference>
<dbReference type="EMBL" id="QPFP01000135">
    <property type="protein sequence ID" value="TEB20600.1"/>
    <property type="molecule type" value="Genomic_DNA"/>
</dbReference>